<dbReference type="InterPro" id="IPR048447">
    <property type="entry name" value="DUF1980_C"/>
</dbReference>
<dbReference type="EMBL" id="BMHQ01000005">
    <property type="protein sequence ID" value="GGE15660.1"/>
    <property type="molecule type" value="Genomic_DNA"/>
</dbReference>
<evidence type="ECO:0000259" key="2">
    <source>
        <dbReference type="Pfam" id="PF21537"/>
    </source>
</evidence>
<keyword evidence="4" id="KW-1185">Reference proteome</keyword>
<organism evidence="3 4">
    <name type="scientific">Marinithermofilum abyssi</name>
    <dbReference type="NCBI Taxonomy" id="1571185"/>
    <lineage>
        <taxon>Bacteria</taxon>
        <taxon>Bacillati</taxon>
        <taxon>Bacillota</taxon>
        <taxon>Bacilli</taxon>
        <taxon>Bacillales</taxon>
        <taxon>Thermoactinomycetaceae</taxon>
        <taxon>Marinithermofilum</taxon>
    </lineage>
</organism>
<dbReference type="AlphaFoldDB" id="A0A8J2YCG3"/>
<comment type="caution">
    <text evidence="3">The sequence shown here is derived from an EMBL/GenBank/DDBJ whole genome shotgun (WGS) entry which is preliminary data.</text>
</comment>
<feature type="compositionally biased region" description="Acidic residues" evidence="1">
    <location>
        <begin position="49"/>
        <end position="62"/>
    </location>
</feature>
<sequence length="207" mass="23196">MLTPPSALDASIAAKKGIQYLTPEAMQSQQRVLTKEETGARKKGSPPSADDENQPDAEEVLTEETAKSAPSDPNPYYNKIQQELRAATVITLNSQNYLDRLTTIQMHEEHLNGKKIRTTGFVYRTDNMPKDLFLVGRYAMTCCAADASVTVFFAKVPQPDQWREGTWIEVEGTLGFTEVENSRVPMVKSSSVKKIKPLKDPYIYSNY</sequence>
<dbReference type="PANTHER" id="PTHR40047">
    <property type="entry name" value="UPF0703 PROTEIN YCGQ"/>
    <property type="match status" value="1"/>
</dbReference>
<evidence type="ECO:0000313" key="3">
    <source>
        <dbReference type="EMBL" id="GGE15660.1"/>
    </source>
</evidence>
<protein>
    <recommendedName>
        <fullName evidence="2">DUF1980 domain-containing protein</fullName>
    </recommendedName>
</protein>
<dbReference type="Proteomes" id="UP000625210">
    <property type="component" value="Unassembled WGS sequence"/>
</dbReference>
<dbReference type="RefSeq" id="WP_188647430.1">
    <property type="nucleotide sequence ID" value="NZ_BMHQ01000005.1"/>
</dbReference>
<dbReference type="InterPro" id="IPR052955">
    <property type="entry name" value="UPF0703_membrane_permease"/>
</dbReference>
<evidence type="ECO:0000313" key="4">
    <source>
        <dbReference type="Proteomes" id="UP000625210"/>
    </source>
</evidence>
<accession>A0A8J2YCG3</accession>
<feature type="region of interest" description="Disordered" evidence="1">
    <location>
        <begin position="25"/>
        <end position="77"/>
    </location>
</feature>
<dbReference type="PANTHER" id="PTHR40047:SF1">
    <property type="entry name" value="UPF0703 PROTEIN YCGQ"/>
    <property type="match status" value="1"/>
</dbReference>
<feature type="domain" description="DUF1980" evidence="2">
    <location>
        <begin position="75"/>
        <end position="204"/>
    </location>
</feature>
<evidence type="ECO:0000256" key="1">
    <source>
        <dbReference type="SAM" id="MobiDB-lite"/>
    </source>
</evidence>
<gene>
    <name evidence="3" type="ORF">GCM10011571_16630</name>
</gene>
<dbReference type="NCBIfam" id="TIGR03943">
    <property type="entry name" value="TIGR03943 family putative permease subunit"/>
    <property type="match status" value="1"/>
</dbReference>
<proteinExistence type="predicted"/>
<dbReference type="Pfam" id="PF21537">
    <property type="entry name" value="DUF1980_C"/>
    <property type="match status" value="1"/>
</dbReference>
<reference evidence="3" key="2">
    <citation type="submission" date="2020-09" db="EMBL/GenBank/DDBJ databases">
        <authorList>
            <person name="Sun Q."/>
            <person name="Zhou Y."/>
        </authorList>
    </citation>
    <scope>NUCLEOTIDE SEQUENCE</scope>
    <source>
        <strain evidence="3">CGMCC 1.15179</strain>
    </source>
</reference>
<name>A0A8J2YCG3_9BACL</name>
<reference evidence="3" key="1">
    <citation type="journal article" date="2014" name="Int. J. Syst. Evol. Microbiol.">
        <title>Complete genome sequence of Corynebacterium casei LMG S-19264T (=DSM 44701T), isolated from a smear-ripened cheese.</title>
        <authorList>
            <consortium name="US DOE Joint Genome Institute (JGI-PGF)"/>
            <person name="Walter F."/>
            <person name="Albersmeier A."/>
            <person name="Kalinowski J."/>
            <person name="Ruckert C."/>
        </authorList>
    </citation>
    <scope>NUCLEOTIDE SEQUENCE</scope>
    <source>
        <strain evidence="3">CGMCC 1.15179</strain>
    </source>
</reference>
<dbReference type="InterPro" id="IPR015402">
    <property type="entry name" value="DUF1980"/>
</dbReference>